<dbReference type="RefSeq" id="WP_254102739.1">
    <property type="nucleotide sequence ID" value="NZ_JANATA010000221.1"/>
</dbReference>
<protein>
    <submittedName>
        <fullName evidence="1">Tryptophan 7-halogenase</fullName>
    </submittedName>
</protein>
<evidence type="ECO:0000313" key="2">
    <source>
        <dbReference type="Proteomes" id="UP001165413"/>
    </source>
</evidence>
<dbReference type="EMBL" id="JANATA010000221">
    <property type="protein sequence ID" value="MCP3429923.1"/>
    <property type="molecule type" value="Genomic_DNA"/>
</dbReference>
<dbReference type="AlphaFoldDB" id="A0AA42BME4"/>
<dbReference type="Pfam" id="PF04820">
    <property type="entry name" value="Trp_halogenase"/>
    <property type="match status" value="1"/>
</dbReference>
<proteinExistence type="predicted"/>
<dbReference type="Proteomes" id="UP001165413">
    <property type="component" value="Unassembled WGS sequence"/>
</dbReference>
<keyword evidence="2" id="KW-1185">Reference proteome</keyword>
<sequence length="73" mass="8427">MNGVDFHQYWLHTLAAGITCELEDYSICAVAAKQNKFVLPEQNPNSVLSHLRYAYHFDATAYAAYLRKYAEQR</sequence>
<dbReference type="InterPro" id="IPR006905">
    <property type="entry name" value="Flavin_halogenase"/>
</dbReference>
<name>A0AA42BME4_9ALTE</name>
<evidence type="ECO:0000313" key="1">
    <source>
        <dbReference type="EMBL" id="MCP3429923.1"/>
    </source>
</evidence>
<accession>A0AA42BME4</accession>
<gene>
    <name evidence="1" type="ORF">NLF92_13360</name>
</gene>
<comment type="caution">
    <text evidence="1">The sequence shown here is derived from an EMBL/GenBank/DDBJ whole genome shotgun (WGS) entry which is preliminary data.</text>
</comment>
<dbReference type="GO" id="GO:0004497">
    <property type="term" value="F:monooxygenase activity"/>
    <property type="evidence" value="ECO:0007669"/>
    <property type="project" value="InterPro"/>
</dbReference>
<reference evidence="1" key="1">
    <citation type="submission" date="2022-07" db="EMBL/GenBank/DDBJ databases">
        <title>Characterization of the Novel Bacterium Alteromonas immobilis LMIT006 and Alteromonas gregis LMIT007.</title>
        <authorList>
            <person name="Lin X."/>
        </authorList>
    </citation>
    <scope>NUCLEOTIDE SEQUENCE</scope>
    <source>
        <strain evidence="1">LMIT007</strain>
    </source>
</reference>
<dbReference type="Gene3D" id="3.50.50.60">
    <property type="entry name" value="FAD/NAD(P)-binding domain"/>
    <property type="match status" value="1"/>
</dbReference>
<dbReference type="InterPro" id="IPR036188">
    <property type="entry name" value="FAD/NAD-bd_sf"/>
</dbReference>
<organism evidence="1 2">
    <name type="scientific">Opacimonas viscosa</name>
    <dbReference type="NCBI Taxonomy" id="2961944"/>
    <lineage>
        <taxon>Bacteria</taxon>
        <taxon>Pseudomonadati</taxon>
        <taxon>Pseudomonadota</taxon>
        <taxon>Gammaproteobacteria</taxon>
        <taxon>Alteromonadales</taxon>
        <taxon>Alteromonadaceae</taxon>
        <taxon>Opacimonas</taxon>
    </lineage>
</organism>
<feature type="non-terminal residue" evidence="1">
    <location>
        <position position="73"/>
    </location>
</feature>